<accession>A0A7S0D8S9</accession>
<dbReference type="EMBL" id="HBEM01011357">
    <property type="protein sequence ID" value="CAD8444970.1"/>
    <property type="molecule type" value="Transcribed_RNA"/>
</dbReference>
<dbReference type="AlphaFoldDB" id="A0A7S0D8S9"/>
<evidence type="ECO:0000313" key="3">
    <source>
        <dbReference type="EMBL" id="CAD8444970.1"/>
    </source>
</evidence>
<feature type="region of interest" description="Disordered" evidence="1">
    <location>
        <begin position="123"/>
        <end position="150"/>
    </location>
</feature>
<proteinExistence type="predicted"/>
<sequence length="216" mass="23859">MAHPTPSKRFELGIAVLLVVVAMCEGKSSGSRRAPFAGLKSKPRIGGQGARRFNEGDGSGEYGGSEIRFAAQVMDASRENWEMFSRGLPVPFKSEAVAKGTRPRRVTFRPHDKFNANATLHRIKESSNGHSGDENKLTRARSTQPLQPVMYSHSPILYTETPQDEDNNSDGEYVIADISPPTHLMDDSSVSIDGVHNVLERVRGMYVQVVEFKDEL</sequence>
<name>A0A7S0D8S9_9EUKA</name>
<gene>
    <name evidence="3" type="ORF">LAMO00422_LOCUS7940</name>
</gene>
<feature type="region of interest" description="Disordered" evidence="1">
    <location>
        <begin position="32"/>
        <end position="59"/>
    </location>
</feature>
<reference evidence="3" key="1">
    <citation type="submission" date="2021-01" db="EMBL/GenBank/DDBJ databases">
        <authorList>
            <person name="Corre E."/>
            <person name="Pelletier E."/>
            <person name="Niang G."/>
            <person name="Scheremetjew M."/>
            <person name="Finn R."/>
            <person name="Kale V."/>
            <person name="Holt S."/>
            <person name="Cochrane G."/>
            <person name="Meng A."/>
            <person name="Brown T."/>
            <person name="Cohen L."/>
        </authorList>
    </citation>
    <scope>NUCLEOTIDE SEQUENCE</scope>
    <source>
        <strain evidence="3">CCMP2058</strain>
    </source>
</reference>
<feature type="chain" id="PRO_5031343831" evidence="2">
    <location>
        <begin position="27"/>
        <end position="216"/>
    </location>
</feature>
<evidence type="ECO:0000256" key="1">
    <source>
        <dbReference type="SAM" id="MobiDB-lite"/>
    </source>
</evidence>
<protein>
    <submittedName>
        <fullName evidence="3">Uncharacterized protein</fullName>
    </submittedName>
</protein>
<feature type="signal peptide" evidence="2">
    <location>
        <begin position="1"/>
        <end position="26"/>
    </location>
</feature>
<organism evidence="3">
    <name type="scientific">Amorphochlora amoebiformis</name>
    <dbReference type="NCBI Taxonomy" id="1561963"/>
    <lineage>
        <taxon>Eukaryota</taxon>
        <taxon>Sar</taxon>
        <taxon>Rhizaria</taxon>
        <taxon>Cercozoa</taxon>
        <taxon>Chlorarachniophyceae</taxon>
        <taxon>Amorphochlora</taxon>
    </lineage>
</organism>
<feature type="compositionally biased region" description="Basic and acidic residues" evidence="1">
    <location>
        <begin position="123"/>
        <end position="137"/>
    </location>
</feature>
<keyword evidence="2" id="KW-0732">Signal</keyword>
<evidence type="ECO:0000256" key="2">
    <source>
        <dbReference type="SAM" id="SignalP"/>
    </source>
</evidence>